<dbReference type="GO" id="GO:0008168">
    <property type="term" value="F:methyltransferase activity"/>
    <property type="evidence" value="ECO:0007669"/>
    <property type="project" value="TreeGrafter"/>
</dbReference>
<feature type="compositionally biased region" description="Polar residues" evidence="2">
    <location>
        <begin position="1"/>
        <end position="11"/>
    </location>
</feature>
<evidence type="ECO:0000256" key="1">
    <source>
        <dbReference type="ARBA" id="ARBA00038158"/>
    </source>
</evidence>
<evidence type="ECO:0008006" key="5">
    <source>
        <dbReference type="Google" id="ProtNLM"/>
    </source>
</evidence>
<dbReference type="STRING" id="252740.A0A423V8P8"/>
<dbReference type="Pfam" id="PF13489">
    <property type="entry name" value="Methyltransf_23"/>
    <property type="match status" value="1"/>
</dbReference>
<reference evidence="3 4" key="1">
    <citation type="submission" date="2015-09" db="EMBL/GenBank/DDBJ databases">
        <title>Host preference determinants of Valsa canker pathogens revealed by comparative genomics.</title>
        <authorList>
            <person name="Yin Z."/>
            <person name="Huang L."/>
        </authorList>
    </citation>
    <scope>NUCLEOTIDE SEQUENCE [LARGE SCALE GENOMIC DNA]</scope>
    <source>
        <strain evidence="3 4">YSFL</strain>
    </source>
</reference>
<comment type="caution">
    <text evidence="3">The sequence shown here is derived from an EMBL/GenBank/DDBJ whole genome shotgun (WGS) entry which is preliminary data.</text>
</comment>
<name>A0A423V8P8_CYTCH</name>
<sequence>MMRGYSTQGDPSSDRSHEDGGGQWHQQQEEQTPSQHPIKTEVTPAKEAIFYSHTPGSMQRDDLDNDQAGPIAVPIFGADSVPTGFEPFAGDSAAMGIPALNFNGYILHAIPRPVPEELQRISSGASIAEPDAIFDEESGRTYHNYHDGRYYLPNDPAEQDRLDLQHKLWTVYLDDALYRAPINSPKNVLDVATGTGIWAIQFARKNPGSNVIGTDLSLIQPTNAPDNCSFVKEDAELDEWTLPTLFDYIHLRMVHTCFDDHREVIRKCYENLEPGGWIELQDAVFKLLCTDGSADGSHIARFSQLILQAGQTIGRDFDIPGKYKQMLIDAGFVDVVEEVGPIPGNPWPNEPKFKELGLWQMTNSYKALRGFGWKLFRKLGMPPDEIEELVRLAKDDIRDTRLHFFFPIYVVYGRKPSEWELAQPPSKQLLSGPGVEQESNVKESNVKESRTILLLGPNL</sequence>
<dbReference type="EMBL" id="LJZO01000090">
    <property type="protein sequence ID" value="ROV87204.1"/>
    <property type="molecule type" value="Genomic_DNA"/>
</dbReference>
<dbReference type="PANTHER" id="PTHR43591">
    <property type="entry name" value="METHYLTRANSFERASE"/>
    <property type="match status" value="1"/>
</dbReference>
<evidence type="ECO:0000313" key="3">
    <source>
        <dbReference type="EMBL" id="ROV87204.1"/>
    </source>
</evidence>
<dbReference type="AlphaFoldDB" id="A0A423V8P8"/>
<feature type="region of interest" description="Disordered" evidence="2">
    <location>
        <begin position="1"/>
        <end position="44"/>
    </location>
</feature>
<proteinExistence type="inferred from homology"/>
<dbReference type="SUPFAM" id="SSF53335">
    <property type="entry name" value="S-adenosyl-L-methionine-dependent methyltransferases"/>
    <property type="match status" value="1"/>
</dbReference>
<feature type="compositionally biased region" description="Low complexity" evidence="2">
    <location>
        <begin position="24"/>
        <end position="36"/>
    </location>
</feature>
<dbReference type="Gene3D" id="3.40.50.150">
    <property type="entry name" value="Vaccinia Virus protein VP39"/>
    <property type="match status" value="1"/>
</dbReference>
<keyword evidence="4" id="KW-1185">Reference proteome</keyword>
<dbReference type="CDD" id="cd02440">
    <property type="entry name" value="AdoMet_MTases"/>
    <property type="match status" value="1"/>
</dbReference>
<gene>
    <name evidence="3" type="ORF">VSDG_09942</name>
</gene>
<dbReference type="OrthoDB" id="2013972at2759"/>
<dbReference type="Proteomes" id="UP000284375">
    <property type="component" value="Unassembled WGS sequence"/>
</dbReference>
<evidence type="ECO:0000313" key="4">
    <source>
        <dbReference type="Proteomes" id="UP000284375"/>
    </source>
</evidence>
<dbReference type="InterPro" id="IPR029063">
    <property type="entry name" value="SAM-dependent_MTases_sf"/>
</dbReference>
<comment type="similarity">
    <text evidence="1">Belongs to the methyltransferase superfamily. LaeA methyltransferase family.</text>
</comment>
<evidence type="ECO:0000256" key="2">
    <source>
        <dbReference type="SAM" id="MobiDB-lite"/>
    </source>
</evidence>
<protein>
    <recommendedName>
        <fullName evidence="5">Methyltransferase domain-containing protein</fullName>
    </recommendedName>
</protein>
<organism evidence="3 4">
    <name type="scientific">Cytospora chrysosperma</name>
    <name type="common">Cytospora canker fungus</name>
    <name type="synonym">Sphaeria chrysosperma</name>
    <dbReference type="NCBI Taxonomy" id="252740"/>
    <lineage>
        <taxon>Eukaryota</taxon>
        <taxon>Fungi</taxon>
        <taxon>Dikarya</taxon>
        <taxon>Ascomycota</taxon>
        <taxon>Pezizomycotina</taxon>
        <taxon>Sordariomycetes</taxon>
        <taxon>Sordariomycetidae</taxon>
        <taxon>Diaporthales</taxon>
        <taxon>Cytosporaceae</taxon>
        <taxon>Cytospora</taxon>
    </lineage>
</organism>
<accession>A0A423V8P8</accession>
<dbReference type="PANTHER" id="PTHR43591:SF102">
    <property type="entry name" value="S-ADENOSYL-L-METHIONINE-DEPENDENT METHYLTRANSFERASE"/>
    <property type="match status" value="1"/>
</dbReference>